<evidence type="ECO:0000313" key="7">
    <source>
        <dbReference type="EMBL" id="MEM0514497.1"/>
    </source>
</evidence>
<dbReference type="RefSeq" id="WP_342676297.1">
    <property type="nucleotide sequence ID" value="NZ_JBCGCU010000002.1"/>
</dbReference>
<comment type="catalytic activity">
    <reaction evidence="4 6">
        <text>S-formylglutathione + H2O = formate + glutathione + H(+)</text>
        <dbReference type="Rhea" id="RHEA:14961"/>
        <dbReference type="ChEBI" id="CHEBI:15377"/>
        <dbReference type="ChEBI" id="CHEBI:15378"/>
        <dbReference type="ChEBI" id="CHEBI:15740"/>
        <dbReference type="ChEBI" id="CHEBI:57688"/>
        <dbReference type="ChEBI" id="CHEBI:57925"/>
        <dbReference type="EC" id="3.1.2.12"/>
    </reaction>
</comment>
<dbReference type="InterPro" id="IPR000801">
    <property type="entry name" value="Esterase-like"/>
</dbReference>
<evidence type="ECO:0000313" key="8">
    <source>
        <dbReference type="Proteomes" id="UP001447008"/>
    </source>
</evidence>
<dbReference type="InterPro" id="IPR029058">
    <property type="entry name" value="AB_hydrolase_fold"/>
</dbReference>
<organism evidence="7 8">
    <name type="scientific">Pseudoalteromonas qingdaonensis</name>
    <dbReference type="NCBI Taxonomy" id="3131913"/>
    <lineage>
        <taxon>Bacteria</taxon>
        <taxon>Pseudomonadati</taxon>
        <taxon>Pseudomonadota</taxon>
        <taxon>Gammaproteobacteria</taxon>
        <taxon>Alteromonadales</taxon>
        <taxon>Pseudoalteromonadaceae</taxon>
        <taxon>Pseudoalteromonas</taxon>
    </lineage>
</organism>
<keyword evidence="3 6" id="KW-0378">Hydrolase</keyword>
<evidence type="ECO:0000256" key="1">
    <source>
        <dbReference type="ARBA" id="ARBA00005622"/>
    </source>
</evidence>
<evidence type="ECO:0000256" key="2">
    <source>
        <dbReference type="ARBA" id="ARBA00022487"/>
    </source>
</evidence>
<protein>
    <recommendedName>
        <fullName evidence="5 6">S-formylglutathione hydrolase</fullName>
        <ecNumber evidence="5 6">3.1.2.12</ecNumber>
    </recommendedName>
</protein>
<keyword evidence="8" id="KW-1185">Reference proteome</keyword>
<comment type="similarity">
    <text evidence="1 6">Belongs to the esterase D family.</text>
</comment>
<gene>
    <name evidence="7" type="primary">fghA</name>
    <name evidence="7" type="ORF">WCN91_03435</name>
</gene>
<evidence type="ECO:0000256" key="4">
    <source>
        <dbReference type="ARBA" id="ARBA00047590"/>
    </source>
</evidence>
<accession>A0ABU9MT78</accession>
<name>A0ABU9MT78_9GAMM</name>
<dbReference type="NCBIfam" id="TIGR02821">
    <property type="entry name" value="fghA_ester_D"/>
    <property type="match status" value="1"/>
</dbReference>
<dbReference type="PANTHER" id="PTHR10061:SF1">
    <property type="entry name" value="S-FORMYLGLUTATHIONE HYDROLASE YEIG"/>
    <property type="match status" value="1"/>
</dbReference>
<reference evidence="7 8" key="1">
    <citation type="submission" date="2024-03" db="EMBL/GenBank/DDBJ databases">
        <title>Pseudoalteromonas qingdaonensis sp. nov., isolated from the intestines of marine benthic organisms.</title>
        <authorList>
            <person name="Lin X."/>
            <person name="Fang S."/>
            <person name="Hu X."/>
        </authorList>
    </citation>
    <scope>NUCLEOTIDE SEQUENCE [LARGE SCALE GENOMIC DNA]</scope>
    <source>
        <strain evidence="7 8">YIC-827</strain>
    </source>
</reference>
<dbReference type="SUPFAM" id="SSF53474">
    <property type="entry name" value="alpha/beta-Hydrolases"/>
    <property type="match status" value="1"/>
</dbReference>
<dbReference type="InterPro" id="IPR014186">
    <property type="entry name" value="S-formylglutathione_hydrol"/>
</dbReference>
<keyword evidence="2 6" id="KW-0719">Serine esterase</keyword>
<comment type="function">
    <text evidence="6">Serine hydrolase involved in the detoxification of formaldehyde.</text>
</comment>
<dbReference type="EMBL" id="JBCGCU010000002">
    <property type="protein sequence ID" value="MEM0514497.1"/>
    <property type="molecule type" value="Genomic_DNA"/>
</dbReference>
<evidence type="ECO:0000256" key="5">
    <source>
        <dbReference type="NCBIfam" id="TIGR02821"/>
    </source>
</evidence>
<evidence type="ECO:0000256" key="6">
    <source>
        <dbReference type="RuleBase" id="RU363068"/>
    </source>
</evidence>
<proteinExistence type="inferred from homology"/>
<dbReference type="EC" id="3.1.2.12" evidence="5 6"/>
<dbReference type="Pfam" id="PF00756">
    <property type="entry name" value="Esterase"/>
    <property type="match status" value="1"/>
</dbReference>
<dbReference type="Proteomes" id="UP001447008">
    <property type="component" value="Unassembled WGS sequence"/>
</dbReference>
<comment type="caution">
    <text evidence="7">The sequence shown here is derived from an EMBL/GenBank/DDBJ whole genome shotgun (WGS) entry which is preliminary data.</text>
</comment>
<dbReference type="Gene3D" id="3.40.50.1820">
    <property type="entry name" value="alpha/beta hydrolase"/>
    <property type="match status" value="1"/>
</dbReference>
<sequence length="282" mass="31098">MSLELIANNKVHGGWHKRYSHKSTVNNCTMTFAIFLPPGVDETAKAPVLYWLSGLTCTDENFMQKAAAFKTAAELGIILVAPDTSPRGEGVADDPEGSYDFGLGAGFYVNATEEPYKQHYQMYDYICTELPALIDEHFPSNGKKAISGHSMGGHGALVIGLRNLGQYTSVSAFAPITNPLNCPWGEKAFSGYLGKDRESWKAYDSCELLSHTPADKCPPLLVSQGMSDNFLESQLRPERLVAAAEQADVSLCLEQHPGYDHSYFFISSFIDQHLRFHAQYLS</sequence>
<evidence type="ECO:0000256" key="3">
    <source>
        <dbReference type="ARBA" id="ARBA00022801"/>
    </source>
</evidence>
<dbReference type="PANTHER" id="PTHR10061">
    <property type="entry name" value="S-FORMYLGLUTATHIONE HYDROLASE"/>
    <property type="match status" value="1"/>
</dbReference>
<dbReference type="GO" id="GO:0018738">
    <property type="term" value="F:S-formylglutathione hydrolase activity"/>
    <property type="evidence" value="ECO:0007669"/>
    <property type="project" value="UniProtKB-EC"/>
</dbReference>